<evidence type="ECO:0000313" key="3">
    <source>
        <dbReference type="Proteomes" id="UP000198417"/>
    </source>
</evidence>
<dbReference type="InterPro" id="IPR013783">
    <property type="entry name" value="Ig-like_fold"/>
</dbReference>
<dbReference type="AlphaFoldDB" id="A0A238YKZ9"/>
<dbReference type="SMART" id="SM00089">
    <property type="entry name" value="PKD"/>
    <property type="match status" value="1"/>
</dbReference>
<dbReference type="Gene3D" id="2.160.20.10">
    <property type="entry name" value="Single-stranded right-handed beta-helix, Pectin lyase-like"/>
    <property type="match status" value="1"/>
</dbReference>
<sequence>MSDTLTVSSLAELHTALANAQGGETILLEGGNYGDLYIGAKSGYDVTFPDNVTIASADPSNPATFSGLDVRDAANLTFDGILFDYTFEAGDPIWLRPFSVTDSDNITIRNSTFDGDLAQGVSDIADGYGYGIGLSLKGTTGATIENNEIFNFHRGLTVTESGDVTVRGNDVHSIRSDGMDFSEITGALIEDNYLHDFRGSLESGDHRDMIQFWTKGTDAPSTDITIRGNTLDIGEGDATQSIFMRNDQVDQGLAGSEMFYSNILIEDNVIVNGHMHGITVGETNGLVIRGNSVLHADGGAVDGLDESYEIPKINVAPTSTGVLIQSNATAEITGWSDQSDWMVDNNGFVQDQDSAADGFYGDVFLNSSLTAVDGVHDFRALSDSLLVLDGIGAAATLEMPTSAEASADFNVDGSEDNATLYHFDGTFSSADLGNLPEGTEFLWDFGDGLTASGAEIDHAFLAGGSYTVSLTIELPDGRTDTSSVVVEVQGSGVLTYVQGTGFIAYDNGVEVVLGSVADDTSAALALAGDLSLGLADAGGLILADADVDADAEAEGLKLGATGVAVSVARENVSALLGEDEFRISMSLTADGAESAGEVVRLHGSFIATVTAKGELQLKVFTTDGTQIRLTTSGADLIDTATHDIDISLEDGVLAIMVDGTVLAETEMSGTLASTGNQDLSFGNAWGKDNFAGTLSAFEITVNEDDFAAANLASVMAANLESVDTLDGLQLGATGVAVSVARENVSDLLGQDDFSISMSLTADGAESAGEVVRLHGSFIATVTAKGELQLKVFTTDGTQIRLTTSGADLADTATHDIDISLKDGVLAIMVDGTVLAETEMSGTLASSGKLDMTFGNAWGKDNFAGTLSAFEITVNEDDLATANLDSIMAAEEERLAVEAVTVDAESDAFIFVSTDTSDLVLGDTTETLYAADDLLISSDVDVASVEMADSSLALLESQMVLTLVDAAYDTL</sequence>
<evidence type="ECO:0000313" key="2">
    <source>
        <dbReference type="EMBL" id="SNR71926.1"/>
    </source>
</evidence>
<dbReference type="InterPro" id="IPR022409">
    <property type="entry name" value="PKD/Chitinase_dom"/>
</dbReference>
<dbReference type="Gene3D" id="2.60.120.200">
    <property type="match status" value="2"/>
</dbReference>
<dbReference type="InterPro" id="IPR000601">
    <property type="entry name" value="PKD_dom"/>
</dbReference>
<dbReference type="InterPro" id="IPR035986">
    <property type="entry name" value="PKD_dom_sf"/>
</dbReference>
<dbReference type="RefSeq" id="WP_176439175.1">
    <property type="nucleotide sequence ID" value="NZ_FZNN01000018.1"/>
</dbReference>
<protein>
    <submittedName>
        <fullName evidence="2">Parallel beta-helix repeat (Two copies)</fullName>
    </submittedName>
</protein>
<name>A0A238YKZ9_9RHOB</name>
<dbReference type="SMART" id="SM00710">
    <property type="entry name" value="PbH1"/>
    <property type="match status" value="8"/>
</dbReference>
<dbReference type="Gene3D" id="2.60.40.10">
    <property type="entry name" value="Immunoglobulins"/>
    <property type="match status" value="1"/>
</dbReference>
<reference evidence="2 3" key="1">
    <citation type="submission" date="2017-06" db="EMBL/GenBank/DDBJ databases">
        <authorList>
            <person name="Kim H.J."/>
            <person name="Triplett B.A."/>
        </authorList>
    </citation>
    <scope>NUCLEOTIDE SEQUENCE [LARGE SCALE GENOMIC DNA]</scope>
    <source>
        <strain evidence="2 3">DSM 29052</strain>
    </source>
</reference>
<feature type="domain" description="PKD" evidence="1">
    <location>
        <begin position="436"/>
        <end position="493"/>
    </location>
</feature>
<dbReference type="InterPro" id="IPR013320">
    <property type="entry name" value="ConA-like_dom_sf"/>
</dbReference>
<organism evidence="2 3">
    <name type="scientific">Puniceibacterium sediminis</name>
    <dbReference type="NCBI Taxonomy" id="1608407"/>
    <lineage>
        <taxon>Bacteria</taxon>
        <taxon>Pseudomonadati</taxon>
        <taxon>Pseudomonadota</taxon>
        <taxon>Alphaproteobacteria</taxon>
        <taxon>Rhodobacterales</taxon>
        <taxon>Paracoccaceae</taxon>
        <taxon>Puniceibacterium</taxon>
    </lineage>
</organism>
<dbReference type="SUPFAM" id="SSF49899">
    <property type="entry name" value="Concanavalin A-like lectins/glucanases"/>
    <property type="match status" value="2"/>
</dbReference>
<keyword evidence="3" id="KW-1185">Reference proteome</keyword>
<dbReference type="InterPro" id="IPR006626">
    <property type="entry name" value="PbH1"/>
</dbReference>
<dbReference type="InterPro" id="IPR039448">
    <property type="entry name" value="Beta_helix"/>
</dbReference>
<dbReference type="Pfam" id="PF13229">
    <property type="entry name" value="Beta_helix"/>
    <property type="match status" value="1"/>
</dbReference>
<dbReference type="SUPFAM" id="SSF51126">
    <property type="entry name" value="Pectin lyase-like"/>
    <property type="match status" value="1"/>
</dbReference>
<dbReference type="CDD" id="cd00146">
    <property type="entry name" value="PKD"/>
    <property type="match status" value="1"/>
</dbReference>
<dbReference type="PROSITE" id="PS50093">
    <property type="entry name" value="PKD"/>
    <property type="match status" value="1"/>
</dbReference>
<dbReference type="Pfam" id="PF18911">
    <property type="entry name" value="PKD_4"/>
    <property type="match status" value="1"/>
</dbReference>
<dbReference type="SUPFAM" id="SSF49299">
    <property type="entry name" value="PKD domain"/>
    <property type="match status" value="1"/>
</dbReference>
<dbReference type="InterPro" id="IPR012334">
    <property type="entry name" value="Pectin_lyas_fold"/>
</dbReference>
<gene>
    <name evidence="2" type="ORF">SAMN06265370_11818</name>
</gene>
<accession>A0A238YKZ9</accession>
<dbReference type="InterPro" id="IPR011050">
    <property type="entry name" value="Pectin_lyase_fold/virulence"/>
</dbReference>
<evidence type="ECO:0000259" key="1">
    <source>
        <dbReference type="PROSITE" id="PS50093"/>
    </source>
</evidence>
<proteinExistence type="predicted"/>
<dbReference type="Proteomes" id="UP000198417">
    <property type="component" value="Unassembled WGS sequence"/>
</dbReference>
<dbReference type="EMBL" id="FZNN01000018">
    <property type="protein sequence ID" value="SNR71926.1"/>
    <property type="molecule type" value="Genomic_DNA"/>
</dbReference>